<dbReference type="AlphaFoldDB" id="A0A8B6XCM6"/>
<dbReference type="Proteomes" id="UP000675920">
    <property type="component" value="Unplaced"/>
</dbReference>
<evidence type="ECO:0000313" key="2">
    <source>
        <dbReference type="RefSeq" id="WP_169732468.1"/>
    </source>
</evidence>
<sequence length="236" mass="24981">MSVRAGLRAECWLVIGRPRPVAKSRRGTSRSRDAIALPVQADRPLLGSGTRAHPRIASTGRHRLIVLADPDFSESNMATKKTPKSKRPKTSESAVLHLKWVDGINSGTKKLAGVTPVEGRTRDTDKELVKQFKALLAAQEKALAAVQKIVAIRKAEADVAGDADKTESCDLAVSKIEAEIAALKEELGIAAAPAAEPVEAKPAKAAKKVKADARPAAKKVVAKKAAKKVAAKKTKG</sequence>
<reference evidence="2" key="1">
    <citation type="submission" date="2025-08" db="UniProtKB">
        <authorList>
            <consortium name="RefSeq"/>
        </authorList>
    </citation>
    <scope>IDENTIFICATION</scope>
</reference>
<name>A0A8B6XCM6_9BURK</name>
<proteinExistence type="predicted"/>
<protein>
    <submittedName>
        <fullName evidence="2">Uncharacterized protein</fullName>
    </submittedName>
</protein>
<keyword evidence="1" id="KW-1185">Reference proteome</keyword>
<dbReference type="RefSeq" id="WP_169732468.1">
    <property type="nucleotide sequence ID" value="NZ_AXWS01000001.1"/>
</dbReference>
<organism evidence="1 2">
    <name type="scientific">Derxia gummosa DSM 723</name>
    <dbReference type="NCBI Taxonomy" id="1121388"/>
    <lineage>
        <taxon>Bacteria</taxon>
        <taxon>Pseudomonadati</taxon>
        <taxon>Pseudomonadota</taxon>
        <taxon>Betaproteobacteria</taxon>
        <taxon>Burkholderiales</taxon>
        <taxon>Alcaligenaceae</taxon>
        <taxon>Derxia</taxon>
    </lineage>
</organism>
<accession>A0A8B6XCM6</accession>
<evidence type="ECO:0000313" key="1">
    <source>
        <dbReference type="Proteomes" id="UP000675920"/>
    </source>
</evidence>